<dbReference type="PROSITE" id="PS51198">
    <property type="entry name" value="UVRD_HELICASE_ATP_BIND"/>
    <property type="match status" value="1"/>
</dbReference>
<dbReference type="GO" id="GO:0005524">
    <property type="term" value="F:ATP binding"/>
    <property type="evidence" value="ECO:0007669"/>
    <property type="project" value="UniProtKB-UniRule"/>
</dbReference>
<feature type="domain" description="UvrD-like helicase ATP-binding" evidence="7">
    <location>
        <begin position="25"/>
        <end position="343"/>
    </location>
</feature>
<dbReference type="InterPro" id="IPR014016">
    <property type="entry name" value="UvrD-like_ATP-bd"/>
</dbReference>
<accession>A0AAU9EMA8</accession>
<keyword evidence="1 6" id="KW-0547">Nucleotide-binding</keyword>
<organism evidence="8 9">
    <name type="scientific">Helicovermis profundi</name>
    <dbReference type="NCBI Taxonomy" id="3065157"/>
    <lineage>
        <taxon>Bacteria</taxon>
        <taxon>Bacillati</taxon>
        <taxon>Bacillota</taxon>
        <taxon>Clostridia</taxon>
        <taxon>Helicovermis</taxon>
    </lineage>
</organism>
<dbReference type="GO" id="GO:0016787">
    <property type="term" value="F:hydrolase activity"/>
    <property type="evidence" value="ECO:0007669"/>
    <property type="project" value="UniProtKB-UniRule"/>
</dbReference>
<dbReference type="Pfam" id="PF00580">
    <property type="entry name" value="UvrD-helicase"/>
    <property type="match status" value="1"/>
</dbReference>
<dbReference type="PANTHER" id="PTHR11070">
    <property type="entry name" value="UVRD / RECB / PCRA DNA HELICASE FAMILY MEMBER"/>
    <property type="match status" value="1"/>
</dbReference>
<evidence type="ECO:0000256" key="5">
    <source>
        <dbReference type="ARBA" id="ARBA00023125"/>
    </source>
</evidence>
<keyword evidence="3 6" id="KW-0347">Helicase</keyword>
<evidence type="ECO:0000313" key="9">
    <source>
        <dbReference type="Proteomes" id="UP001321786"/>
    </source>
</evidence>
<dbReference type="InterPro" id="IPR013986">
    <property type="entry name" value="DExx_box_DNA_helicase_dom_sf"/>
</dbReference>
<reference evidence="8 9" key="1">
    <citation type="submission" date="2023-08" db="EMBL/GenBank/DDBJ databases">
        <title>Helicovermis profunda gen. nov., sp. nov., a novel mesophilic, fermentative bacterium within the Bacillota from a deep-sea hydrothermal vent chimney.</title>
        <authorList>
            <person name="Miyazaki U."/>
            <person name="Mizutani D."/>
            <person name="Hashimoto Y."/>
            <person name="Tame A."/>
            <person name="Sawayama S."/>
            <person name="Miyazaki J."/>
            <person name="Takai K."/>
            <person name="Nakagawa S."/>
        </authorList>
    </citation>
    <scope>NUCLEOTIDE SEQUENCE [LARGE SCALE GENOMIC DNA]</scope>
    <source>
        <strain evidence="8 9">S502</strain>
    </source>
</reference>
<dbReference type="AlphaFoldDB" id="A0AAU9EMA8"/>
<dbReference type="InterPro" id="IPR000212">
    <property type="entry name" value="DNA_helicase_UvrD/REP"/>
</dbReference>
<dbReference type="GO" id="GO:0043138">
    <property type="term" value="F:3'-5' DNA helicase activity"/>
    <property type="evidence" value="ECO:0007669"/>
    <property type="project" value="TreeGrafter"/>
</dbReference>
<evidence type="ECO:0000313" key="8">
    <source>
        <dbReference type="EMBL" id="BEP28386.1"/>
    </source>
</evidence>
<name>A0AAU9EMA8_9FIRM</name>
<gene>
    <name evidence="8" type="ORF">HLPR_07170</name>
</gene>
<keyword evidence="2 6" id="KW-0378">Hydrolase</keyword>
<dbReference type="EMBL" id="AP028654">
    <property type="protein sequence ID" value="BEP28386.1"/>
    <property type="molecule type" value="Genomic_DNA"/>
</dbReference>
<evidence type="ECO:0000256" key="1">
    <source>
        <dbReference type="ARBA" id="ARBA00022741"/>
    </source>
</evidence>
<sequence length="659" mass="75521">MSNYICISEDDIKKAEKVLLPDGCSFDEDEKVPIIQCMDKSIDVIACPGSGKTTALLAKLTLMLDSLPLDDGKGICVMTHTNVAVNEIKEKLGSKSDILFQYPNYFGTIHSFYSKFCATPYYKQIYESNIAVVDDDVYYRVLRSKFIPWSDLWKKIYYQVKDDIDKIDSRLGKSEKLRLQTDIKFDYLKGVRLTYDGNFFFSKSGKTIVKDKKKDLYKAYFKLLHDEMLAKGVLKYSDVYLLSQMYLTTFPEIRNYLSSRFKYVFIDETQDNSSLQNEIVNLAFNDDVVLQRFGDANQAIYDSSNVSDGDMQIKGEKLEITKSMRFNQPIADFISSMRTYGSDKLLIAVDGAKGFVPHLIIYNENTIGSVIDKYISIIDEYQLSDAKYPFKACGWVGFKEAPEHLTVNSYYPDFSSKKKVEKKHSNLNFIGILNETLKHRKSAGNVYKGIIEFCVKFLNSIDFEVEGSRVSSKSLKKTIENKFEEDLIKLRTTVTPWTRRILNNDVDVYSEIGQFLFGCISKVVEEESIDEADFLKHFKADGIELNFNESCENRISKDGVSISIDTVHGVKGETHTATLYLESLYHMKTDLNRIFTRMFGKKKGKFDAYERSSLRIGYVGMSRATDLLCIAVSEQTFSEFEEDIRGLEGSEHLKLIKLY</sequence>
<dbReference type="GO" id="GO:0005829">
    <property type="term" value="C:cytosol"/>
    <property type="evidence" value="ECO:0007669"/>
    <property type="project" value="TreeGrafter"/>
</dbReference>
<dbReference type="GO" id="GO:0000725">
    <property type="term" value="P:recombinational repair"/>
    <property type="evidence" value="ECO:0007669"/>
    <property type="project" value="TreeGrafter"/>
</dbReference>
<evidence type="ECO:0000256" key="2">
    <source>
        <dbReference type="ARBA" id="ARBA00022801"/>
    </source>
</evidence>
<dbReference type="KEGG" id="hprf:HLPR_07170"/>
<keyword evidence="9" id="KW-1185">Reference proteome</keyword>
<protein>
    <submittedName>
        <fullName evidence="8">UvrD-helicase domain-containing protein</fullName>
    </submittedName>
</protein>
<keyword evidence="5" id="KW-0238">DNA-binding</keyword>
<evidence type="ECO:0000259" key="7">
    <source>
        <dbReference type="PROSITE" id="PS51198"/>
    </source>
</evidence>
<dbReference type="PANTHER" id="PTHR11070:SF2">
    <property type="entry name" value="ATP-DEPENDENT DNA HELICASE SRS2"/>
    <property type="match status" value="1"/>
</dbReference>
<dbReference type="InterPro" id="IPR027417">
    <property type="entry name" value="P-loop_NTPase"/>
</dbReference>
<dbReference type="Gene3D" id="3.40.50.300">
    <property type="entry name" value="P-loop containing nucleotide triphosphate hydrolases"/>
    <property type="match status" value="1"/>
</dbReference>
<evidence type="ECO:0000256" key="4">
    <source>
        <dbReference type="ARBA" id="ARBA00022840"/>
    </source>
</evidence>
<dbReference type="Gene3D" id="1.10.10.160">
    <property type="match status" value="1"/>
</dbReference>
<dbReference type="SUPFAM" id="SSF52540">
    <property type="entry name" value="P-loop containing nucleoside triphosphate hydrolases"/>
    <property type="match status" value="1"/>
</dbReference>
<dbReference type="RefSeq" id="WP_338536707.1">
    <property type="nucleotide sequence ID" value="NZ_AP028654.1"/>
</dbReference>
<dbReference type="Proteomes" id="UP001321786">
    <property type="component" value="Chromosome"/>
</dbReference>
<keyword evidence="4 6" id="KW-0067">ATP-binding</keyword>
<feature type="binding site" evidence="6">
    <location>
        <begin position="46"/>
        <end position="53"/>
    </location>
    <ligand>
        <name>ATP</name>
        <dbReference type="ChEBI" id="CHEBI:30616"/>
    </ligand>
</feature>
<evidence type="ECO:0000256" key="6">
    <source>
        <dbReference type="PROSITE-ProRule" id="PRU00560"/>
    </source>
</evidence>
<proteinExistence type="predicted"/>
<evidence type="ECO:0000256" key="3">
    <source>
        <dbReference type="ARBA" id="ARBA00022806"/>
    </source>
</evidence>
<dbReference type="GO" id="GO:0003677">
    <property type="term" value="F:DNA binding"/>
    <property type="evidence" value="ECO:0007669"/>
    <property type="project" value="UniProtKB-KW"/>
</dbReference>